<keyword evidence="1" id="KW-1133">Transmembrane helix</keyword>
<name>A0A822Z2L6_NELNU</name>
<proteinExistence type="predicted"/>
<evidence type="ECO:0000313" key="3">
    <source>
        <dbReference type="Proteomes" id="UP000607653"/>
    </source>
</evidence>
<organism evidence="2 3">
    <name type="scientific">Nelumbo nucifera</name>
    <name type="common">Sacred lotus</name>
    <dbReference type="NCBI Taxonomy" id="4432"/>
    <lineage>
        <taxon>Eukaryota</taxon>
        <taxon>Viridiplantae</taxon>
        <taxon>Streptophyta</taxon>
        <taxon>Embryophyta</taxon>
        <taxon>Tracheophyta</taxon>
        <taxon>Spermatophyta</taxon>
        <taxon>Magnoliopsida</taxon>
        <taxon>Proteales</taxon>
        <taxon>Nelumbonaceae</taxon>
        <taxon>Nelumbo</taxon>
    </lineage>
</organism>
<evidence type="ECO:0000256" key="1">
    <source>
        <dbReference type="SAM" id="Phobius"/>
    </source>
</evidence>
<reference evidence="2 3" key="1">
    <citation type="journal article" date="2020" name="Mol. Biol. Evol.">
        <title>Distinct Expression and Methylation Patterns for Genes with Different Fates following a Single Whole-Genome Duplication in Flowering Plants.</title>
        <authorList>
            <person name="Shi T."/>
            <person name="Rahmani R.S."/>
            <person name="Gugger P.F."/>
            <person name="Wang M."/>
            <person name="Li H."/>
            <person name="Zhang Y."/>
            <person name="Li Z."/>
            <person name="Wang Q."/>
            <person name="Van de Peer Y."/>
            <person name="Marchal K."/>
            <person name="Chen J."/>
        </authorList>
    </citation>
    <scope>NUCLEOTIDE SEQUENCE [LARGE SCALE GENOMIC DNA]</scope>
    <source>
        <tissue evidence="2">Leaf</tissue>
    </source>
</reference>
<comment type="caution">
    <text evidence="2">The sequence shown here is derived from an EMBL/GenBank/DDBJ whole genome shotgun (WGS) entry which is preliminary data.</text>
</comment>
<keyword evidence="3" id="KW-1185">Reference proteome</keyword>
<protein>
    <submittedName>
        <fullName evidence="2">Uncharacterized protein</fullName>
    </submittedName>
</protein>
<sequence>MTRSSIPGLPSLPVEETENLKSSRKEAYRVAICTSAIAAGATFNPPWRVPLGSSTAYVILSKAYTVTMFLCLSMSLVLFVLSVMLSRVPKLVPLAKKLMWVVLALVQIALSIGTYIVVMFD</sequence>
<dbReference type="EMBL" id="DUZY01000005">
    <property type="protein sequence ID" value="DAD39272.1"/>
    <property type="molecule type" value="Genomic_DNA"/>
</dbReference>
<keyword evidence="1" id="KW-0812">Transmembrane</keyword>
<accession>A0A822Z2L6</accession>
<feature type="transmembrane region" description="Helical" evidence="1">
    <location>
        <begin position="63"/>
        <end position="86"/>
    </location>
</feature>
<dbReference type="Proteomes" id="UP000607653">
    <property type="component" value="Unassembled WGS sequence"/>
</dbReference>
<keyword evidence="1" id="KW-0472">Membrane</keyword>
<evidence type="ECO:0000313" key="2">
    <source>
        <dbReference type="EMBL" id="DAD39272.1"/>
    </source>
</evidence>
<dbReference type="AlphaFoldDB" id="A0A822Z2L6"/>
<feature type="transmembrane region" description="Helical" evidence="1">
    <location>
        <begin position="27"/>
        <end position="43"/>
    </location>
</feature>
<feature type="transmembrane region" description="Helical" evidence="1">
    <location>
        <begin position="98"/>
        <end position="120"/>
    </location>
</feature>
<gene>
    <name evidence="2" type="ORF">HUJ06_013595</name>
</gene>